<evidence type="ECO:0000313" key="2">
    <source>
        <dbReference type="EMBL" id="CAH1388854.1"/>
    </source>
</evidence>
<keyword evidence="1" id="KW-0472">Membrane</keyword>
<dbReference type="EMBL" id="OV725077">
    <property type="protein sequence ID" value="CAH1388854.1"/>
    <property type="molecule type" value="Genomic_DNA"/>
</dbReference>
<feature type="transmembrane region" description="Helical" evidence="1">
    <location>
        <begin position="21"/>
        <end position="42"/>
    </location>
</feature>
<organism evidence="2 3">
    <name type="scientific">Nezara viridula</name>
    <name type="common">Southern green stink bug</name>
    <name type="synonym">Cimex viridulus</name>
    <dbReference type="NCBI Taxonomy" id="85310"/>
    <lineage>
        <taxon>Eukaryota</taxon>
        <taxon>Metazoa</taxon>
        <taxon>Ecdysozoa</taxon>
        <taxon>Arthropoda</taxon>
        <taxon>Hexapoda</taxon>
        <taxon>Insecta</taxon>
        <taxon>Pterygota</taxon>
        <taxon>Neoptera</taxon>
        <taxon>Paraneoptera</taxon>
        <taxon>Hemiptera</taxon>
        <taxon>Heteroptera</taxon>
        <taxon>Panheteroptera</taxon>
        <taxon>Pentatomomorpha</taxon>
        <taxon>Pentatomoidea</taxon>
        <taxon>Pentatomidae</taxon>
        <taxon>Pentatominae</taxon>
        <taxon>Nezara</taxon>
    </lineage>
</organism>
<protein>
    <submittedName>
        <fullName evidence="2">Uncharacterized protein</fullName>
    </submittedName>
</protein>
<name>A0A9P0DVT6_NEZVI</name>
<keyword evidence="3" id="KW-1185">Reference proteome</keyword>
<reference evidence="2" key="1">
    <citation type="submission" date="2022-01" db="EMBL/GenBank/DDBJ databases">
        <authorList>
            <person name="King R."/>
        </authorList>
    </citation>
    <scope>NUCLEOTIDE SEQUENCE</scope>
</reference>
<accession>A0A9P0DVT6</accession>
<sequence length="81" mass="9243">MPTPQAFAYIAFLSRRRMLDMWQSVAIMVILGHWFISATIYLSNGLIPPALRRRGVHLNFSSNRPPRPFILLGYAVLEGMP</sequence>
<evidence type="ECO:0000256" key="1">
    <source>
        <dbReference type="SAM" id="Phobius"/>
    </source>
</evidence>
<evidence type="ECO:0000313" key="3">
    <source>
        <dbReference type="Proteomes" id="UP001152798"/>
    </source>
</evidence>
<dbReference type="AlphaFoldDB" id="A0A9P0DVT6"/>
<proteinExistence type="predicted"/>
<keyword evidence="1" id="KW-0812">Transmembrane</keyword>
<dbReference type="Proteomes" id="UP001152798">
    <property type="component" value="Chromosome 1"/>
</dbReference>
<keyword evidence="1" id="KW-1133">Transmembrane helix</keyword>
<gene>
    <name evidence="2" type="ORF">NEZAVI_LOCUS379</name>
</gene>